<comment type="caution">
    <text evidence="5">The sequence shown here is derived from an EMBL/GenBank/DDBJ whole genome shotgun (WGS) entry which is preliminary data.</text>
</comment>
<keyword evidence="4" id="KW-0539">Nucleus</keyword>
<evidence type="ECO:0000256" key="1">
    <source>
        <dbReference type="ARBA" id="ARBA00023015"/>
    </source>
</evidence>
<evidence type="ECO:0000256" key="2">
    <source>
        <dbReference type="ARBA" id="ARBA00023125"/>
    </source>
</evidence>
<evidence type="ECO:0008006" key="7">
    <source>
        <dbReference type="Google" id="ProtNLM"/>
    </source>
</evidence>
<keyword evidence="1" id="KW-0805">Transcription regulation</keyword>
<keyword evidence="6" id="KW-1185">Reference proteome</keyword>
<organism evidence="5 6">
    <name type="scientific">Sporothrix epigloea</name>
    <dbReference type="NCBI Taxonomy" id="1892477"/>
    <lineage>
        <taxon>Eukaryota</taxon>
        <taxon>Fungi</taxon>
        <taxon>Dikarya</taxon>
        <taxon>Ascomycota</taxon>
        <taxon>Pezizomycotina</taxon>
        <taxon>Sordariomycetes</taxon>
        <taxon>Sordariomycetidae</taxon>
        <taxon>Ophiostomatales</taxon>
        <taxon>Ophiostomataceae</taxon>
        <taxon>Sporothrix</taxon>
    </lineage>
</organism>
<dbReference type="PANTHER" id="PTHR31069">
    <property type="entry name" value="OLEATE-ACTIVATED TRANSCRIPTION FACTOR 1-RELATED"/>
    <property type="match status" value="1"/>
</dbReference>
<keyword evidence="2" id="KW-0238">DNA-binding</keyword>
<evidence type="ECO:0000313" key="5">
    <source>
        <dbReference type="EMBL" id="CAK7264752.1"/>
    </source>
</evidence>
<dbReference type="EMBL" id="CAWUOM010000012">
    <property type="protein sequence ID" value="CAK7264752.1"/>
    <property type="molecule type" value="Genomic_DNA"/>
</dbReference>
<dbReference type="InterPro" id="IPR021858">
    <property type="entry name" value="Fun_TF"/>
</dbReference>
<dbReference type="PANTHER" id="PTHR31069:SF28">
    <property type="entry name" value="ZN(II)2CYS6 TRANSCRIPTION FACTOR (EUROFUNG)"/>
    <property type="match status" value="1"/>
</dbReference>
<dbReference type="InterPro" id="IPR050675">
    <property type="entry name" value="OAF3"/>
</dbReference>
<gene>
    <name evidence="5" type="ORF">SEPCBS57363_001239</name>
</gene>
<dbReference type="Proteomes" id="UP001642501">
    <property type="component" value="Unassembled WGS sequence"/>
</dbReference>
<reference evidence="5 6" key="1">
    <citation type="submission" date="2024-01" db="EMBL/GenBank/DDBJ databases">
        <authorList>
            <person name="Allen C."/>
            <person name="Tagirdzhanova G."/>
        </authorList>
    </citation>
    <scope>NUCLEOTIDE SEQUENCE [LARGE SCALE GENOMIC DNA]</scope>
    <source>
        <strain evidence="5 6">CBS 573.63</strain>
    </source>
</reference>
<evidence type="ECO:0000256" key="4">
    <source>
        <dbReference type="ARBA" id="ARBA00023242"/>
    </source>
</evidence>
<proteinExistence type="predicted"/>
<sequence length="346" mass="38917">MAESGIARFQTHFAGVRKILSLRRASPCPPSRDGAWMEAIFTYFDAISASINDRECQLNTLFFGVMPDTQLLPPGVENLVGCDRDLFRTVIKLGRLNLLSQNRQVQDLMSLGNRPNATPDGARKMSHCVTRPQSQRLERFMNGFGSTTEEDSLLSHNTNTSTSSAVDPDLLFWREWKEARIALQSWEFEPQKLIASLQGSTPISNTQVRDLGSLSEAFRYAALLYTERLASPNVPSTHNNFRNLVSQVVYYATSLEAGSSAEKFLLWPLFVVGSECVNEFQQNIVRSKCREITARSGYMNNLAALEVLERIWAGDYQDEEHDTGRAPFSWARCIGGPGVEVEWIMF</sequence>
<evidence type="ECO:0000256" key="3">
    <source>
        <dbReference type="ARBA" id="ARBA00023163"/>
    </source>
</evidence>
<protein>
    <recommendedName>
        <fullName evidence="7">Fungal transcriptional regulatory protein</fullName>
    </recommendedName>
</protein>
<name>A0ABP0DCC5_9PEZI</name>
<dbReference type="Pfam" id="PF11951">
    <property type="entry name" value="Fungal_trans_2"/>
    <property type="match status" value="1"/>
</dbReference>
<evidence type="ECO:0000313" key="6">
    <source>
        <dbReference type="Proteomes" id="UP001642501"/>
    </source>
</evidence>
<accession>A0ABP0DCC5</accession>
<keyword evidence="3" id="KW-0804">Transcription</keyword>